<proteinExistence type="predicted"/>
<evidence type="ECO:0000313" key="2">
    <source>
        <dbReference type="EMBL" id="PIU41907.1"/>
    </source>
</evidence>
<evidence type="ECO:0000256" key="1">
    <source>
        <dbReference type="SAM" id="SignalP"/>
    </source>
</evidence>
<organism evidence="2 3">
    <name type="scientific">Candidatus Aquitaenariimonas noxiae</name>
    <dbReference type="NCBI Taxonomy" id="1974741"/>
    <lineage>
        <taxon>Bacteria</taxon>
        <taxon>Pseudomonadati</taxon>
        <taxon>Candidatus Omnitrophota</taxon>
        <taxon>Candidatus Aquitaenariimonas</taxon>
    </lineage>
</organism>
<feature type="signal peptide" evidence="1">
    <location>
        <begin position="1"/>
        <end position="19"/>
    </location>
</feature>
<evidence type="ECO:0000313" key="3">
    <source>
        <dbReference type="Proteomes" id="UP000230052"/>
    </source>
</evidence>
<gene>
    <name evidence="2" type="ORF">COS99_02960</name>
</gene>
<accession>A0A2J0L5V6</accession>
<sequence>MGKLAVVACILLISAFFCANIYAAPPDNHEFQLWNTDGVSWKFADKWKAALEEEFRFYDDARDLMYRHTDFGITYSGLAKWFDLEANFRQIFEKRSNVWREEDTPHASGIFKFDIEGVSITNRNKFEYRIREAADDFWRYRNTTKLKFPIKLTKLEIQPYASDEFIVDFDKRKMNENRLVGGITLEPFKQVELDLYYMLQSKKPSKDWLDYNALGIKAKVAF</sequence>
<dbReference type="Proteomes" id="UP000230052">
    <property type="component" value="Unassembled WGS sequence"/>
</dbReference>
<dbReference type="Pfam" id="PF10677">
    <property type="entry name" value="DUF2490"/>
    <property type="match status" value="1"/>
</dbReference>
<dbReference type="AlphaFoldDB" id="A0A2J0L5V6"/>
<evidence type="ECO:0008006" key="4">
    <source>
        <dbReference type="Google" id="ProtNLM"/>
    </source>
</evidence>
<comment type="caution">
    <text evidence="2">The sequence shown here is derived from an EMBL/GenBank/DDBJ whole genome shotgun (WGS) entry which is preliminary data.</text>
</comment>
<dbReference type="InterPro" id="IPR019619">
    <property type="entry name" value="DUF2490"/>
</dbReference>
<dbReference type="EMBL" id="PEWV01000028">
    <property type="protein sequence ID" value="PIU41907.1"/>
    <property type="molecule type" value="Genomic_DNA"/>
</dbReference>
<reference evidence="2 3" key="1">
    <citation type="submission" date="2017-09" db="EMBL/GenBank/DDBJ databases">
        <title>Depth-based differentiation of microbial function through sediment-hosted aquifers and enrichment of novel symbionts in the deep terrestrial subsurface.</title>
        <authorList>
            <person name="Probst A.J."/>
            <person name="Ladd B."/>
            <person name="Jarett J.K."/>
            <person name="Geller-Mcgrath D.E."/>
            <person name="Sieber C.M."/>
            <person name="Emerson J.B."/>
            <person name="Anantharaman K."/>
            <person name="Thomas B.C."/>
            <person name="Malmstrom R."/>
            <person name="Stieglmeier M."/>
            <person name="Klingl A."/>
            <person name="Woyke T."/>
            <person name="Ryan C.M."/>
            <person name="Banfield J.F."/>
        </authorList>
    </citation>
    <scope>NUCLEOTIDE SEQUENCE [LARGE SCALE GENOMIC DNA]</scope>
    <source>
        <strain evidence="2">CG07_land_8_20_14_0_80_42_15</strain>
    </source>
</reference>
<feature type="chain" id="PRO_5014379790" description="DUF2490 domain-containing protein" evidence="1">
    <location>
        <begin position="20"/>
        <end position="222"/>
    </location>
</feature>
<keyword evidence="1" id="KW-0732">Signal</keyword>
<name>A0A2J0L5V6_9BACT</name>
<protein>
    <recommendedName>
        <fullName evidence="4">DUF2490 domain-containing protein</fullName>
    </recommendedName>
</protein>